<dbReference type="InterPro" id="IPR000225">
    <property type="entry name" value="Armadillo"/>
</dbReference>
<dbReference type="Pfam" id="PF23005">
    <property type="entry name" value="DUF7032"/>
    <property type="match status" value="1"/>
</dbReference>
<evidence type="ECO:0000313" key="8">
    <source>
        <dbReference type="Proteomes" id="UP000682877"/>
    </source>
</evidence>
<evidence type="ECO:0000256" key="2">
    <source>
        <dbReference type="ARBA" id="ARBA00023136"/>
    </source>
</evidence>
<evidence type="ECO:0000256" key="4">
    <source>
        <dbReference type="ARBA" id="ARBA00046271"/>
    </source>
</evidence>
<dbReference type="InterPro" id="IPR016024">
    <property type="entry name" value="ARM-type_fold"/>
</dbReference>
<comment type="subcellular location">
    <subcellularLocation>
        <location evidence="4">Peroxisome membrane</location>
    </subcellularLocation>
</comment>
<dbReference type="PANTHER" id="PTHR46043">
    <property type="entry name" value="ARM REPEAT SUPERFAMILY PROTEIN"/>
    <property type="match status" value="1"/>
</dbReference>
<dbReference type="SMART" id="SM00185">
    <property type="entry name" value="ARM"/>
    <property type="match status" value="6"/>
</dbReference>
<accession>A0A8S1ZB64</accession>
<evidence type="ECO:0000313" key="7">
    <source>
        <dbReference type="EMBL" id="CAE5956250.1"/>
    </source>
</evidence>
<dbReference type="Pfam" id="PF00514">
    <property type="entry name" value="Arm"/>
    <property type="match status" value="2"/>
</dbReference>
<keyword evidence="8" id="KW-1185">Reference proteome</keyword>
<organism evidence="7 8">
    <name type="scientific">Arabidopsis arenosa</name>
    <name type="common">Sand rock-cress</name>
    <name type="synonym">Cardaminopsis arenosa</name>
    <dbReference type="NCBI Taxonomy" id="38785"/>
    <lineage>
        <taxon>Eukaryota</taxon>
        <taxon>Viridiplantae</taxon>
        <taxon>Streptophyta</taxon>
        <taxon>Embryophyta</taxon>
        <taxon>Tracheophyta</taxon>
        <taxon>Spermatophyta</taxon>
        <taxon>Magnoliopsida</taxon>
        <taxon>eudicotyledons</taxon>
        <taxon>Gunneridae</taxon>
        <taxon>Pentapetalae</taxon>
        <taxon>rosids</taxon>
        <taxon>malvids</taxon>
        <taxon>Brassicales</taxon>
        <taxon>Brassicaceae</taxon>
        <taxon>Camelineae</taxon>
        <taxon>Arabidopsis</taxon>
    </lineage>
</organism>
<dbReference type="GO" id="GO:0016559">
    <property type="term" value="P:peroxisome fission"/>
    <property type="evidence" value="ECO:0007669"/>
    <property type="project" value="InterPro"/>
</dbReference>
<dbReference type="Proteomes" id="UP000682877">
    <property type="component" value="Chromosome 1"/>
</dbReference>
<dbReference type="InterPro" id="IPR011989">
    <property type="entry name" value="ARM-like"/>
</dbReference>
<dbReference type="InterPro" id="IPR008733">
    <property type="entry name" value="PEX11"/>
</dbReference>
<keyword evidence="3" id="KW-0576">Peroxisome</keyword>
<dbReference type="SUPFAM" id="SSF48371">
    <property type="entry name" value="ARM repeat"/>
    <property type="match status" value="1"/>
</dbReference>
<evidence type="ECO:0000256" key="5">
    <source>
        <dbReference type="PROSITE-ProRule" id="PRU00259"/>
    </source>
</evidence>
<keyword evidence="1" id="KW-0677">Repeat</keyword>
<evidence type="ECO:0000259" key="6">
    <source>
        <dbReference type="Pfam" id="PF23005"/>
    </source>
</evidence>
<dbReference type="Pfam" id="PF05648">
    <property type="entry name" value="PEX11"/>
    <property type="match status" value="1"/>
</dbReference>
<dbReference type="EMBL" id="LR999451">
    <property type="protein sequence ID" value="CAE5956250.1"/>
    <property type="molecule type" value="Genomic_DNA"/>
</dbReference>
<proteinExistence type="predicted"/>
<gene>
    <name evidence="7" type="ORF">AARE701A_LOCUS35</name>
</gene>
<sequence>MGTMAELGTMGKFGAMAEEQQVNQMIMDKQSAEEWLSRVHSLIPSVLSKAKTVKNFTGRWKTIIAKMEQIPACLSDLSSHPCFSKNKLCNEQLQSVAKTLSEVIELAELCSTEKYEGKLRMQSNLDALSGKLDLNLRDCMVLIKTGVLGEATLPLYISSSSETPKISSLKELLARLQIGHMESKHNALESLLGAMQEDEKMVMPLIGRANVAALVQLLTATSTRIREKAVNLISVLAESGHCDEWLISEGVLPPLVRLIESGSLETKEKAAIAIQRLSMTEENAREIAGHGGITPLIDLCKTGDSVSQAASAAALKNMSAVSELRQLLAEEGMVRVSIDLLNHGILLGSREHMAECLQNLTAASEALREAIVSEGGVPSLLAYLDGPLPQEPAVTALRNLIPSVNPEIWVALNLLPRLTHVLKSGSLGAQQAAASAICRFTCSPETKRLVGESGCIPEMVKLLESKSNGCREAAAQAIAGLVTEGRIRRELKKDGKSVTNLVMLLDSNPGNTAKKYAVAGLLGLSGSEKSKKMMVSYGAIGYLKKLSEMEVIGADKLLEKLERGKLRSFFHRFFVSLTMSTLETTRAELGLVVLYLNKAEARDKICRAIQYGSKFLSDGQPGTAQNVDKSTSLARKVFRLFKFVNDLHALISPVPKGTPLPLVLLGKSKNALLSTFLFLDQIVWLGRTGIYKDKERAELLGRISLFCWMGSSVCTSLVEVGELGRLSASIKKLEKEIGNKDKHQNEQYCAKLEKSNERSLALIKAGMDVVVAFGLLQLAPKKVTPRVTGAFGFASSLISCYQLLPSHPKSKTV</sequence>
<dbReference type="PROSITE" id="PS50176">
    <property type="entry name" value="ARM_REPEAT"/>
    <property type="match status" value="1"/>
</dbReference>
<dbReference type="GO" id="GO:0005778">
    <property type="term" value="C:peroxisomal membrane"/>
    <property type="evidence" value="ECO:0007669"/>
    <property type="project" value="UniProtKB-SubCell"/>
</dbReference>
<evidence type="ECO:0000256" key="1">
    <source>
        <dbReference type="ARBA" id="ARBA00022737"/>
    </source>
</evidence>
<dbReference type="InterPro" id="IPR054296">
    <property type="entry name" value="DUF7032"/>
</dbReference>
<evidence type="ECO:0000256" key="3">
    <source>
        <dbReference type="ARBA" id="ARBA00023140"/>
    </source>
</evidence>
<reference evidence="7" key="1">
    <citation type="submission" date="2021-01" db="EMBL/GenBank/DDBJ databases">
        <authorList>
            <person name="Bezrukov I."/>
        </authorList>
    </citation>
    <scope>NUCLEOTIDE SEQUENCE</scope>
</reference>
<name>A0A8S1ZB64_ARAAE</name>
<dbReference type="PANTHER" id="PTHR46043:SF7">
    <property type="entry name" value="ARM REPEAT SUPERFAMILY PROTEIN"/>
    <property type="match status" value="1"/>
</dbReference>
<keyword evidence="2" id="KW-0472">Membrane</keyword>
<feature type="repeat" description="ARM" evidence="5">
    <location>
        <begin position="250"/>
        <end position="292"/>
    </location>
</feature>
<feature type="domain" description="DUF7032" evidence="6">
    <location>
        <begin position="38"/>
        <end position="147"/>
    </location>
</feature>
<dbReference type="Gene3D" id="1.25.10.10">
    <property type="entry name" value="Leucine-rich Repeat Variant"/>
    <property type="match status" value="3"/>
</dbReference>
<protein>
    <recommendedName>
        <fullName evidence="6">DUF7032 domain-containing protein</fullName>
    </recommendedName>
</protein>
<dbReference type="AlphaFoldDB" id="A0A8S1ZB64"/>